<dbReference type="KEGG" id="harc:HARCEL1_08890"/>
<proteinExistence type="predicted"/>
<organism evidence="1 2">
    <name type="scientific">Halococcoides cellulosivorans</name>
    <dbReference type="NCBI Taxonomy" id="1679096"/>
    <lineage>
        <taxon>Archaea</taxon>
        <taxon>Methanobacteriati</taxon>
        <taxon>Methanobacteriota</taxon>
        <taxon>Stenosarchaea group</taxon>
        <taxon>Halobacteria</taxon>
        <taxon>Halobacteriales</taxon>
        <taxon>Haloarculaceae</taxon>
        <taxon>Halococcoides</taxon>
    </lineage>
</organism>
<protein>
    <submittedName>
        <fullName evidence="1">Uncharacterized protein</fullName>
    </submittedName>
</protein>
<gene>
    <name evidence="1" type="ORF">HARCEL1_08890</name>
</gene>
<evidence type="ECO:0000313" key="1">
    <source>
        <dbReference type="EMBL" id="AWB27817.1"/>
    </source>
</evidence>
<sequence>MTDKSIDVSEEVYGALRREQRSDESVNETLGRVLGLEAALTPDDDGAVEQGDIYQGSNGWTVYDKLAEEQSDDESLEDTMKRLNP</sequence>
<dbReference type="RefSeq" id="WP_108382545.1">
    <property type="nucleotide sequence ID" value="NZ_CP028858.1"/>
</dbReference>
<accession>A0A2R4X1Z2</accession>
<dbReference type="AlphaFoldDB" id="A0A2R4X1Z2"/>
<evidence type="ECO:0000313" key="2">
    <source>
        <dbReference type="Proteomes" id="UP000244727"/>
    </source>
</evidence>
<dbReference type="GeneID" id="36512619"/>
<dbReference type="Proteomes" id="UP000244727">
    <property type="component" value="Chromosome"/>
</dbReference>
<keyword evidence="2" id="KW-1185">Reference proteome</keyword>
<name>A0A2R4X1Z2_9EURY</name>
<dbReference type="EMBL" id="CP028858">
    <property type="protein sequence ID" value="AWB27817.1"/>
    <property type="molecule type" value="Genomic_DNA"/>
</dbReference>
<reference evidence="1 2" key="1">
    <citation type="submission" date="2018-04" db="EMBL/GenBank/DDBJ databases">
        <title>Halococcoides cellulosivorans gen. nov., sp. nov., an extremely halophilic cellulose-utilizing haloarchaeon from hypersaline lakes.</title>
        <authorList>
            <person name="Sorokin D.Y."/>
            <person name="Toshchakov S.V."/>
            <person name="Samarov N.I."/>
            <person name="Korzhenkov A."/>
            <person name="Kublanov I.V."/>
        </authorList>
    </citation>
    <scope>NUCLEOTIDE SEQUENCE [LARGE SCALE GENOMIC DNA]</scope>
    <source>
        <strain evidence="1 2">HArcel1</strain>
    </source>
</reference>